<feature type="signal peptide" evidence="1">
    <location>
        <begin position="1"/>
        <end position="26"/>
    </location>
</feature>
<name>A0AAP5LNJ7_PAEAM</name>
<keyword evidence="1" id="KW-0732">Signal</keyword>
<dbReference type="Pfam" id="PF13416">
    <property type="entry name" value="SBP_bac_8"/>
    <property type="match status" value="1"/>
</dbReference>
<dbReference type="InterPro" id="IPR006059">
    <property type="entry name" value="SBP"/>
</dbReference>
<gene>
    <name evidence="2" type="ORF">J2W91_004314</name>
</gene>
<dbReference type="PROSITE" id="PS51257">
    <property type="entry name" value="PROKAR_LIPOPROTEIN"/>
    <property type="match status" value="1"/>
</dbReference>
<dbReference type="EMBL" id="JAVDTR010000013">
    <property type="protein sequence ID" value="MDR6725812.1"/>
    <property type="molecule type" value="Genomic_DNA"/>
</dbReference>
<feature type="chain" id="PRO_5042959711" evidence="1">
    <location>
        <begin position="27"/>
        <end position="567"/>
    </location>
</feature>
<dbReference type="InterPro" id="IPR050490">
    <property type="entry name" value="Bact_solute-bd_prot1"/>
</dbReference>
<dbReference type="CDD" id="cd13582">
    <property type="entry name" value="PBP2_AlgQ_like_3"/>
    <property type="match status" value="1"/>
</dbReference>
<evidence type="ECO:0000256" key="1">
    <source>
        <dbReference type="SAM" id="SignalP"/>
    </source>
</evidence>
<comment type="caution">
    <text evidence="2">The sequence shown here is derived from an EMBL/GenBank/DDBJ whole genome shotgun (WGS) entry which is preliminary data.</text>
</comment>
<sequence length="567" mass="63690">MRGKMKSKTPKTFAMLMLASALLVTAGCGNSGSKDASSEGSTGTDPVTFTFFGADASPNWNRMQDEVGQEITKQTGVTIDAEYDVNNGGDQKIALMAASGDYPDIIYPKGNLSKLVDAGAMLDLTDLIEEHAPNLKKIYGEQMNRLKYSLEDQAIYTLPTNMGVDNVAFDATDGFEIQQKVLKELGYPEVKTLQDYENVLRAYVEKYPTIDGQPTIPLSLNADDWKIMITVTNPASATTGGSNDGEYYIDPETYEAMLHVKRPIEKEYFRWLNHMYNEGLLDKDTFVQKEDQYKSKIASGRVLGLIDAEWGYSDAENALKAAGKDDSTYAHFSVMLNKDLKDTTFQPTGFDGYGIGISTSAKDPVRIIKFFDWLASDEGQVLRNWGIEGKHYNVVDGKRVIPEEIQDRKTNDNAAFTKETGVELYSIFSARYGDGVKDATDNYYTTRFPEQIIAGYTPAEKETLKAYGITTWKDFFPSEDEFEVKEWGAAYNMPVPSDTDYNVQYQKTQDIIRKRIPEAVLAKKENFDKVYDDFLAELDRAGAVEMEQQYTVWVKERVALWTGKDVK</sequence>
<dbReference type="PANTHER" id="PTHR43649">
    <property type="entry name" value="ARABINOSE-BINDING PROTEIN-RELATED"/>
    <property type="match status" value="1"/>
</dbReference>
<accession>A0AAP5LNJ7</accession>
<evidence type="ECO:0000313" key="3">
    <source>
        <dbReference type="Proteomes" id="UP001254832"/>
    </source>
</evidence>
<dbReference type="Proteomes" id="UP001254832">
    <property type="component" value="Unassembled WGS sequence"/>
</dbReference>
<proteinExistence type="predicted"/>
<dbReference type="AlphaFoldDB" id="A0AAP5LNJ7"/>
<dbReference type="RefSeq" id="WP_235540423.1">
    <property type="nucleotide sequence ID" value="NZ_JAVDTR010000013.1"/>
</dbReference>
<dbReference type="PANTHER" id="PTHR43649:SF12">
    <property type="entry name" value="DIACETYLCHITOBIOSE BINDING PROTEIN DASA"/>
    <property type="match status" value="1"/>
</dbReference>
<dbReference type="SUPFAM" id="SSF53850">
    <property type="entry name" value="Periplasmic binding protein-like II"/>
    <property type="match status" value="1"/>
</dbReference>
<reference evidence="2" key="1">
    <citation type="submission" date="2023-07" db="EMBL/GenBank/DDBJ databases">
        <title>Sorghum-associated microbial communities from plants grown in Nebraska, USA.</title>
        <authorList>
            <person name="Schachtman D."/>
        </authorList>
    </citation>
    <scope>NUCLEOTIDE SEQUENCE</scope>
    <source>
        <strain evidence="2">BE80</strain>
    </source>
</reference>
<organism evidence="2 3">
    <name type="scientific">Paenibacillus amylolyticus</name>
    <dbReference type="NCBI Taxonomy" id="1451"/>
    <lineage>
        <taxon>Bacteria</taxon>
        <taxon>Bacillati</taxon>
        <taxon>Bacillota</taxon>
        <taxon>Bacilli</taxon>
        <taxon>Bacillales</taxon>
        <taxon>Paenibacillaceae</taxon>
        <taxon>Paenibacillus</taxon>
    </lineage>
</organism>
<protein>
    <submittedName>
        <fullName evidence="2">Aldouronate transport system substrate-binding protein</fullName>
    </submittedName>
</protein>
<dbReference type="Gene3D" id="3.40.190.10">
    <property type="entry name" value="Periplasmic binding protein-like II"/>
    <property type="match status" value="2"/>
</dbReference>
<evidence type="ECO:0000313" key="2">
    <source>
        <dbReference type="EMBL" id="MDR6725812.1"/>
    </source>
</evidence>